<evidence type="ECO:0000313" key="1">
    <source>
        <dbReference type="EMBL" id="CAC5400469.1"/>
    </source>
</evidence>
<reference evidence="1 2" key="1">
    <citation type="submission" date="2020-06" db="EMBL/GenBank/DDBJ databases">
        <authorList>
            <person name="Li R."/>
            <person name="Bekaert M."/>
        </authorList>
    </citation>
    <scope>NUCLEOTIDE SEQUENCE [LARGE SCALE GENOMIC DNA]</scope>
    <source>
        <strain evidence="2">wild</strain>
    </source>
</reference>
<dbReference type="OrthoDB" id="6062160at2759"/>
<accession>A0A6J8CY81</accession>
<name>A0A6J8CY81_MYTCO</name>
<proteinExistence type="predicted"/>
<sequence length="214" mass="24656">MEDSFLNSAIFQEGGGLTVAAPPINNACLPTIYDKLDSDARSKVKVINRMLDKQLRVQEKIIYKHKNDALRIGQSRKDVVERDLERILQRYPNMDELPFISLRLNVAKKKETHTLGKFKAYSTEAIGIKGIPSTRSDDPFCDRFYCHHLKGFRGRRNRKLAPLEPLPQTEKAKTPHISRSLILSKRLSVSDHVLHNKLQMFYKREPIEEDAMTV</sequence>
<dbReference type="EMBL" id="CACVKT020006205">
    <property type="protein sequence ID" value="CAC5400469.1"/>
    <property type="molecule type" value="Genomic_DNA"/>
</dbReference>
<evidence type="ECO:0000313" key="2">
    <source>
        <dbReference type="Proteomes" id="UP000507470"/>
    </source>
</evidence>
<keyword evidence="2" id="KW-1185">Reference proteome</keyword>
<organism evidence="1 2">
    <name type="scientific">Mytilus coruscus</name>
    <name type="common">Sea mussel</name>
    <dbReference type="NCBI Taxonomy" id="42192"/>
    <lineage>
        <taxon>Eukaryota</taxon>
        <taxon>Metazoa</taxon>
        <taxon>Spiralia</taxon>
        <taxon>Lophotrochozoa</taxon>
        <taxon>Mollusca</taxon>
        <taxon>Bivalvia</taxon>
        <taxon>Autobranchia</taxon>
        <taxon>Pteriomorphia</taxon>
        <taxon>Mytilida</taxon>
        <taxon>Mytiloidea</taxon>
        <taxon>Mytilidae</taxon>
        <taxon>Mytilinae</taxon>
        <taxon>Mytilus</taxon>
    </lineage>
</organism>
<dbReference type="Proteomes" id="UP000507470">
    <property type="component" value="Unassembled WGS sequence"/>
</dbReference>
<gene>
    <name evidence="1" type="ORF">MCOR_34650</name>
</gene>
<dbReference type="AlphaFoldDB" id="A0A6J8CY81"/>
<protein>
    <submittedName>
        <fullName evidence="1">Uncharacterized protein</fullName>
    </submittedName>
</protein>